<organism evidence="1 2">
    <name type="scientific">Sporocytophaga myxococcoides</name>
    <dbReference type="NCBI Taxonomy" id="153721"/>
    <lineage>
        <taxon>Bacteria</taxon>
        <taxon>Pseudomonadati</taxon>
        <taxon>Bacteroidota</taxon>
        <taxon>Cytophagia</taxon>
        <taxon>Cytophagales</taxon>
        <taxon>Cytophagaceae</taxon>
        <taxon>Sporocytophaga</taxon>
    </lineage>
</organism>
<evidence type="ECO:0000313" key="2">
    <source>
        <dbReference type="Proteomes" id="UP000030185"/>
    </source>
</evidence>
<dbReference type="AlphaFoldDB" id="A0A098LB30"/>
<keyword evidence="2" id="KW-1185">Reference proteome</keyword>
<evidence type="ECO:0000313" key="1">
    <source>
        <dbReference type="EMBL" id="GAL83649.1"/>
    </source>
</evidence>
<dbReference type="Proteomes" id="UP000030185">
    <property type="component" value="Unassembled WGS sequence"/>
</dbReference>
<reference evidence="1 2" key="1">
    <citation type="submission" date="2014-09" db="EMBL/GenBank/DDBJ databases">
        <title>Sporocytophaga myxococcoides PG-01 genome sequencing.</title>
        <authorList>
            <person name="Liu L."/>
            <person name="Gao P.J."/>
            <person name="Chen G.J."/>
            <person name="Wang L.S."/>
        </authorList>
    </citation>
    <scope>NUCLEOTIDE SEQUENCE [LARGE SCALE GENOMIC DNA]</scope>
    <source>
        <strain evidence="1 2">PG-01</strain>
    </source>
</reference>
<comment type="caution">
    <text evidence="1">The sequence shown here is derived from an EMBL/GenBank/DDBJ whole genome shotgun (WGS) entry which is preliminary data.</text>
</comment>
<dbReference type="RefSeq" id="WP_045458805.1">
    <property type="nucleotide sequence ID" value="NZ_BBLT01000001.1"/>
</dbReference>
<dbReference type="EMBL" id="BBLT01000001">
    <property type="protein sequence ID" value="GAL83649.1"/>
    <property type="molecule type" value="Genomic_DNA"/>
</dbReference>
<name>A0A098LB30_9BACT</name>
<dbReference type="STRING" id="153721.MYP_876"/>
<gene>
    <name evidence="1" type="ORF">MYP_876</name>
</gene>
<sequence length="477" mass="56005">MQIFQKYLILFLLSVSALTVFSQKIEKQVILYESPGEDTKLINAYGVINLHIVMGNIQRNDGPILNEVIDLGKNGFLIRNKLLMIHYSNDLKKVGEFDLSDLYSKKNGIFKYFVYPTGVMIWQDEYSEASTNKKFGNYDYKNGFTVKDLYFDSKVKISSTTNYEEYNTLYMALYYPENKEKERFKHVFYSVPGMKPVPELSGFNIKNESFGKNAEDYLAINDSTYFVLDKPDKNFTKLFWVGTRNKDGSMVDVYKGSVDCSKLLISKTGSTVVQYSYKGSKSEYPLLDEEKTVYHDKINQIIYFVYNLRLDQAIFTTAINYKEKKSYTNFFSVSDDQNKKVNRKLKEIEKFSSRLKVDKYDREFYPLRNGLLLNLHTLGDGFQIAIDNTGKILRVDKSHYNFNNTRHRDFNLLPKKNEVLFVSKTYKPNKWDFILTFLKSDIPEENLFHILNRGHFDYIIQFEKQNSRINCYKVTYD</sequence>
<proteinExistence type="predicted"/>
<accession>A0A098LB30</accession>
<protein>
    <submittedName>
        <fullName evidence="1">Uncharacterized protein</fullName>
    </submittedName>
</protein>